<reference evidence="2 3" key="1">
    <citation type="submission" date="2015-03" db="EMBL/GenBank/DDBJ databases">
        <authorList>
            <person name="Murphy D."/>
        </authorList>
    </citation>
    <scope>NUCLEOTIDE SEQUENCE [LARGE SCALE GENOMIC DNA]</scope>
    <source>
        <strain evidence="2 3">PAP088</strain>
    </source>
</reference>
<keyword evidence="1" id="KW-0732">Signal</keyword>
<protein>
    <recommendedName>
        <fullName evidence="4">Lipoprotein</fullName>
    </recommendedName>
</protein>
<dbReference type="AlphaFoldDB" id="A0A0U0ZKM8"/>
<dbReference type="EMBL" id="CSWP01000003">
    <property type="protein sequence ID" value="CPV47857.1"/>
    <property type="molecule type" value="Genomic_DNA"/>
</dbReference>
<feature type="signal peptide" evidence="1">
    <location>
        <begin position="1"/>
        <end position="24"/>
    </location>
</feature>
<feature type="chain" id="PRO_5043133717" description="Lipoprotein" evidence="1">
    <location>
        <begin position="25"/>
        <end position="224"/>
    </location>
</feature>
<gene>
    <name evidence="2" type="ORF">ERS075579_01933</name>
</gene>
<dbReference type="Proteomes" id="UP000045782">
    <property type="component" value="Unassembled WGS sequence"/>
</dbReference>
<evidence type="ECO:0000313" key="3">
    <source>
        <dbReference type="Proteomes" id="UP000045782"/>
    </source>
</evidence>
<dbReference type="PROSITE" id="PS51257">
    <property type="entry name" value="PROKAR_LIPOPROTEIN"/>
    <property type="match status" value="1"/>
</dbReference>
<dbReference type="RefSeq" id="WP_005063777.1">
    <property type="nucleotide sequence ID" value="NZ_CP014951.1"/>
</dbReference>
<evidence type="ECO:0008006" key="4">
    <source>
        <dbReference type="Google" id="ProtNLM"/>
    </source>
</evidence>
<proteinExistence type="predicted"/>
<organism evidence="2 3">
    <name type="scientific">Mycobacteroides abscessus</name>
    <dbReference type="NCBI Taxonomy" id="36809"/>
    <lineage>
        <taxon>Bacteria</taxon>
        <taxon>Bacillati</taxon>
        <taxon>Actinomycetota</taxon>
        <taxon>Actinomycetes</taxon>
        <taxon>Mycobacteriales</taxon>
        <taxon>Mycobacteriaceae</taxon>
        <taxon>Mycobacteroides</taxon>
    </lineage>
</organism>
<sequence>MKGLRLAPALLLVFVLAASCPKHPETFEPNDVDAARSARLAADAWVAPAKTYRSSYNGLNNISRESVVRTASVTHSDPLDVVTRETQKALQNGWVLTYVHCGSVARPMSSASAPQTLSGVEVNLEKSPTDPETAAIAQLTAYRVEPDPEGQGMVNMEINAFARYHSDRGWPDLPSVPLETTCLAIPGAATAGVKATSAFPLGVVQGVKGGQPLDEKGEPDGSAR</sequence>
<evidence type="ECO:0000256" key="1">
    <source>
        <dbReference type="SAM" id="SignalP"/>
    </source>
</evidence>
<evidence type="ECO:0000313" key="2">
    <source>
        <dbReference type="EMBL" id="CPV47857.1"/>
    </source>
</evidence>
<accession>A0A0U0ZKM8</accession>
<name>A0A0U0ZKM8_9MYCO</name>